<dbReference type="HAMAP" id="MF_00378">
    <property type="entry name" value="Exonuc_7_L"/>
    <property type="match status" value="1"/>
</dbReference>
<keyword evidence="11" id="KW-1185">Reference proteome</keyword>
<evidence type="ECO:0000256" key="6">
    <source>
        <dbReference type="RuleBase" id="RU004355"/>
    </source>
</evidence>
<feature type="domain" description="Exonuclease VII large subunit C-terminal" evidence="8">
    <location>
        <begin position="142"/>
        <end position="458"/>
    </location>
</feature>
<accession>A0ABS1JD45</accession>
<dbReference type="InterPro" id="IPR025824">
    <property type="entry name" value="OB-fold_nuc-bd_dom"/>
</dbReference>
<comment type="catalytic activity">
    <reaction evidence="5 6">
        <text>Exonucleolytic cleavage in either 5'- to 3'- or 3'- to 5'-direction to yield nucleoside 5'-phosphates.</text>
        <dbReference type="EC" id="3.1.11.6"/>
    </reaction>
</comment>
<evidence type="ECO:0000256" key="3">
    <source>
        <dbReference type="ARBA" id="ARBA00022801"/>
    </source>
</evidence>
<feature type="coiled-coil region" evidence="7">
    <location>
        <begin position="328"/>
        <end position="355"/>
    </location>
</feature>
<comment type="subcellular location">
    <subcellularLocation>
        <location evidence="5 6">Cytoplasm</location>
    </subcellularLocation>
</comment>
<dbReference type="InterPro" id="IPR020579">
    <property type="entry name" value="Exonuc_VII_lsu_C"/>
</dbReference>
<feature type="domain" description="OB-fold nucleic acid binding" evidence="9">
    <location>
        <begin position="25"/>
        <end position="119"/>
    </location>
</feature>
<evidence type="ECO:0000256" key="7">
    <source>
        <dbReference type="SAM" id="Coils"/>
    </source>
</evidence>
<keyword evidence="7" id="KW-0175">Coiled coil</keyword>
<dbReference type="EMBL" id="JAEQNB010000005">
    <property type="protein sequence ID" value="MBL0388130.1"/>
    <property type="molecule type" value="Genomic_DNA"/>
</dbReference>
<comment type="subunit">
    <text evidence="5">Heterooligomer composed of large and small subunits.</text>
</comment>
<gene>
    <name evidence="5" type="primary">xseA</name>
    <name evidence="10" type="ORF">JJB07_16050</name>
</gene>
<dbReference type="Pfam" id="PF13742">
    <property type="entry name" value="tRNA_anti_2"/>
    <property type="match status" value="1"/>
</dbReference>
<comment type="similarity">
    <text evidence="5 6">Belongs to the XseA family.</text>
</comment>
<evidence type="ECO:0000313" key="11">
    <source>
        <dbReference type="Proteomes" id="UP000602284"/>
    </source>
</evidence>
<evidence type="ECO:0000256" key="5">
    <source>
        <dbReference type="HAMAP-Rule" id="MF_00378"/>
    </source>
</evidence>
<keyword evidence="1 5" id="KW-0963">Cytoplasm</keyword>
<dbReference type="Pfam" id="PF02601">
    <property type="entry name" value="Exonuc_VII_L"/>
    <property type="match status" value="1"/>
</dbReference>
<evidence type="ECO:0000256" key="1">
    <source>
        <dbReference type="ARBA" id="ARBA00022490"/>
    </source>
</evidence>
<proteinExistence type="inferred from homology"/>
<protein>
    <recommendedName>
        <fullName evidence="5">Exodeoxyribonuclease 7 large subunit</fullName>
        <ecNumber evidence="5">3.1.11.6</ecNumber>
    </recommendedName>
    <alternativeName>
        <fullName evidence="5">Exodeoxyribonuclease VII large subunit</fullName>
        <shortName evidence="5">Exonuclease VII large subunit</shortName>
    </alternativeName>
</protein>
<organism evidence="10 11">
    <name type="scientific">Tumebacillus amylolyticus</name>
    <dbReference type="NCBI Taxonomy" id="2801339"/>
    <lineage>
        <taxon>Bacteria</taxon>
        <taxon>Bacillati</taxon>
        <taxon>Bacillota</taxon>
        <taxon>Bacilli</taxon>
        <taxon>Bacillales</taxon>
        <taxon>Alicyclobacillaceae</taxon>
        <taxon>Tumebacillus</taxon>
    </lineage>
</organism>
<comment type="function">
    <text evidence="5">Bidirectionally degrades single-stranded DNA into large acid-insoluble oligonucleotides, which are then degraded further into small acid-soluble oligonucleotides.</text>
</comment>
<keyword evidence="3 5" id="KW-0378">Hydrolase</keyword>
<evidence type="ECO:0000313" key="10">
    <source>
        <dbReference type="EMBL" id="MBL0388130.1"/>
    </source>
</evidence>
<dbReference type="Proteomes" id="UP000602284">
    <property type="component" value="Unassembled WGS sequence"/>
</dbReference>
<dbReference type="GO" id="GO:0008855">
    <property type="term" value="F:exodeoxyribonuclease VII activity"/>
    <property type="evidence" value="ECO:0007669"/>
    <property type="project" value="UniProtKB-EC"/>
</dbReference>
<dbReference type="PANTHER" id="PTHR30008:SF0">
    <property type="entry name" value="EXODEOXYRIBONUCLEASE 7 LARGE SUBUNIT"/>
    <property type="match status" value="1"/>
</dbReference>
<comment type="caution">
    <text evidence="10">The sequence shown here is derived from an EMBL/GenBank/DDBJ whole genome shotgun (WGS) entry which is preliminary data.</text>
</comment>
<name>A0ABS1JD45_9BACL</name>
<keyword evidence="2 5" id="KW-0540">Nuclease</keyword>
<evidence type="ECO:0000259" key="9">
    <source>
        <dbReference type="Pfam" id="PF13742"/>
    </source>
</evidence>
<dbReference type="PANTHER" id="PTHR30008">
    <property type="entry name" value="EXODEOXYRIBONUCLEASE 7 LARGE SUBUNIT"/>
    <property type="match status" value="1"/>
</dbReference>
<keyword evidence="4 5" id="KW-0269">Exonuclease</keyword>
<evidence type="ECO:0000259" key="8">
    <source>
        <dbReference type="Pfam" id="PF02601"/>
    </source>
</evidence>
<reference evidence="10 11" key="1">
    <citation type="submission" date="2021-01" db="EMBL/GenBank/DDBJ databases">
        <title>Tumebacillus sp. strain ITR2 16S ribosomal RNA gene Genome sequencing and assembly.</title>
        <authorList>
            <person name="Kang M."/>
        </authorList>
    </citation>
    <scope>NUCLEOTIDE SEQUENCE [LARGE SCALE GENOMIC DNA]</scope>
    <source>
        <strain evidence="10 11">ITR2</strain>
    </source>
</reference>
<sequence length="472" mass="53678">MLECYYLLSWNERTSVLNNQREIPTVTMLTMKIKNMFENNPSLQDCWVRGEISNFTHHSKGHMYFTLKDPNSRIKAIMFAGNNRYLKFIPKEGMKVIVHGYVSVFERDGAYQLYVDDMQPEGLGSLFLALQQLKEKLQREGLFDAVHKKPLPSFPRVVGVITSPTGAAVRDIITTISRRFPVADVLLHPVIVQGPGAPSSVAEAIRAMNELGEVDVLIVGRGGGSLEELWAFNEEIVVRAIHASTIPVISAVGHETDTTLADFVADVRAATPTAAAELAVPHIVELRRRIDTLQMGLQKHLLDRVKDGRKRLERVESSTVFTRPTHQLNQWRQVIDNQEDRLQLALTRLANQQNRRLSQLEARLVQVSPVERAKRMEQQLMYAVERLTRATGQVVQRDENRFERMLDKLDAYSPLNVMRRGYSLAYTSGKKRLIRSVRDVNPSDQVLVRVKDGWLDCQVWGLEEENTDDGNE</sequence>
<dbReference type="InterPro" id="IPR003753">
    <property type="entry name" value="Exonuc_VII_L"/>
</dbReference>
<evidence type="ECO:0000256" key="2">
    <source>
        <dbReference type="ARBA" id="ARBA00022722"/>
    </source>
</evidence>
<dbReference type="EC" id="3.1.11.6" evidence="5"/>
<dbReference type="NCBIfam" id="TIGR00237">
    <property type="entry name" value="xseA"/>
    <property type="match status" value="1"/>
</dbReference>
<evidence type="ECO:0000256" key="4">
    <source>
        <dbReference type="ARBA" id="ARBA00022839"/>
    </source>
</evidence>
<dbReference type="CDD" id="cd04489">
    <property type="entry name" value="ExoVII_LU_OBF"/>
    <property type="match status" value="1"/>
</dbReference>